<evidence type="ECO:0000256" key="2">
    <source>
        <dbReference type="ARBA" id="ARBA00004754"/>
    </source>
</evidence>
<dbReference type="InterPro" id="IPR017595">
    <property type="entry name" value="OHCU_decarboxylase-2"/>
</dbReference>
<keyword evidence="6 9" id="KW-0456">Lyase</keyword>
<evidence type="ECO:0000313" key="9">
    <source>
        <dbReference type="EMBL" id="HJF49056.1"/>
    </source>
</evidence>
<gene>
    <name evidence="9" type="primary">uraD</name>
    <name evidence="9" type="ORF">K8W24_04550</name>
</gene>
<feature type="region of interest" description="Disordered" evidence="7">
    <location>
        <begin position="66"/>
        <end position="94"/>
    </location>
</feature>
<evidence type="ECO:0000256" key="3">
    <source>
        <dbReference type="ARBA" id="ARBA00012257"/>
    </source>
</evidence>
<dbReference type="NCBIfam" id="TIGR03180">
    <property type="entry name" value="UraD_2"/>
    <property type="match status" value="1"/>
</dbReference>
<dbReference type="GO" id="GO:0051997">
    <property type="term" value="F:2-oxo-4-hydroxy-4-carboxy-5-ureidoimidazoline decarboxylase activity"/>
    <property type="evidence" value="ECO:0007669"/>
    <property type="project" value="UniProtKB-EC"/>
</dbReference>
<dbReference type="GO" id="GO:0019628">
    <property type="term" value="P:urate catabolic process"/>
    <property type="evidence" value="ECO:0007669"/>
    <property type="project" value="TreeGrafter"/>
</dbReference>
<dbReference type="InterPro" id="IPR036778">
    <property type="entry name" value="OHCU_decarboxylase_sf"/>
</dbReference>
<feature type="compositionally biased region" description="Basic and acidic residues" evidence="7">
    <location>
        <begin position="66"/>
        <end position="75"/>
    </location>
</feature>
<keyword evidence="4" id="KW-0659">Purine metabolism</keyword>
<keyword evidence="5" id="KW-0210">Decarboxylase</keyword>
<evidence type="ECO:0000256" key="6">
    <source>
        <dbReference type="ARBA" id="ARBA00023239"/>
    </source>
</evidence>
<reference evidence="9" key="1">
    <citation type="journal article" date="2021" name="PeerJ">
        <title>Extensive microbial diversity within the chicken gut microbiome revealed by metagenomics and culture.</title>
        <authorList>
            <person name="Gilroy R."/>
            <person name="Ravi A."/>
            <person name="Getino M."/>
            <person name="Pursley I."/>
            <person name="Horton D.L."/>
            <person name="Alikhan N.F."/>
            <person name="Baker D."/>
            <person name="Gharbi K."/>
            <person name="Hall N."/>
            <person name="Watson M."/>
            <person name="Adriaenssens E.M."/>
            <person name="Foster-Nyarko E."/>
            <person name="Jarju S."/>
            <person name="Secka A."/>
            <person name="Antonio M."/>
            <person name="Oren A."/>
            <person name="Chaudhuri R.R."/>
            <person name="La Ragione R."/>
            <person name="Hildebrand F."/>
            <person name="Pallen M.J."/>
        </authorList>
    </citation>
    <scope>NUCLEOTIDE SEQUENCE</scope>
    <source>
        <strain evidence="9">1647</strain>
    </source>
</reference>
<evidence type="ECO:0000256" key="4">
    <source>
        <dbReference type="ARBA" id="ARBA00022631"/>
    </source>
</evidence>
<dbReference type="InterPro" id="IPR018020">
    <property type="entry name" value="OHCU_decarboxylase"/>
</dbReference>
<evidence type="ECO:0000313" key="10">
    <source>
        <dbReference type="Proteomes" id="UP000775129"/>
    </source>
</evidence>
<reference evidence="9" key="2">
    <citation type="submission" date="2021-09" db="EMBL/GenBank/DDBJ databases">
        <authorList>
            <person name="Gilroy R."/>
        </authorList>
    </citation>
    <scope>NUCLEOTIDE SEQUENCE</scope>
    <source>
        <strain evidence="9">1647</strain>
    </source>
</reference>
<evidence type="ECO:0000256" key="1">
    <source>
        <dbReference type="ARBA" id="ARBA00001163"/>
    </source>
</evidence>
<name>A0A921GN36_9MICO</name>
<dbReference type="EMBL" id="DYWO01000140">
    <property type="protein sequence ID" value="HJF49056.1"/>
    <property type="molecule type" value="Genomic_DNA"/>
</dbReference>
<dbReference type="NCBIfam" id="NF010372">
    <property type="entry name" value="PRK13798.1"/>
    <property type="match status" value="1"/>
</dbReference>
<accession>A0A921GN36</accession>
<evidence type="ECO:0000256" key="7">
    <source>
        <dbReference type="SAM" id="MobiDB-lite"/>
    </source>
</evidence>
<sequence>MTIDDLNSLDDAAAAEFLRPALDIPRWIDELVAARPFASREQLLQTAATAAAPFTRDEIDRALTHHPRIGDRAEGDGAEAELSRSEQSGIDPEDAALQRELRARNVAYEERFGRVFLIRAAGRTPAQILDALDDRMGNDDERELEIIADQLRQIAVGRLEGMTAP</sequence>
<organism evidence="9 10">
    <name type="scientific">Brachybacterium paraconglomeratum</name>
    <dbReference type="NCBI Taxonomy" id="173362"/>
    <lineage>
        <taxon>Bacteria</taxon>
        <taxon>Bacillati</taxon>
        <taxon>Actinomycetota</taxon>
        <taxon>Actinomycetes</taxon>
        <taxon>Micrococcales</taxon>
        <taxon>Dermabacteraceae</taxon>
        <taxon>Brachybacterium</taxon>
    </lineage>
</organism>
<comment type="catalytic activity">
    <reaction evidence="1">
        <text>5-hydroxy-2-oxo-4-ureido-2,5-dihydro-1H-imidazole-5-carboxylate + H(+) = (S)-allantoin + CO2</text>
        <dbReference type="Rhea" id="RHEA:26301"/>
        <dbReference type="ChEBI" id="CHEBI:15378"/>
        <dbReference type="ChEBI" id="CHEBI:15678"/>
        <dbReference type="ChEBI" id="CHEBI:16526"/>
        <dbReference type="ChEBI" id="CHEBI:58639"/>
        <dbReference type="EC" id="4.1.1.97"/>
    </reaction>
</comment>
<feature type="domain" description="Oxo-4-hydroxy-4-carboxy-5-ureidoimidazoline decarboxylase" evidence="8">
    <location>
        <begin position="7"/>
        <end position="160"/>
    </location>
</feature>
<evidence type="ECO:0000259" key="8">
    <source>
        <dbReference type="Pfam" id="PF09349"/>
    </source>
</evidence>
<comment type="pathway">
    <text evidence="2">Purine metabolism; urate degradation; (S)-allantoin from urate: step 3/3.</text>
</comment>
<comment type="caution">
    <text evidence="9">The sequence shown here is derived from an EMBL/GenBank/DDBJ whole genome shotgun (WGS) entry which is preliminary data.</text>
</comment>
<dbReference type="PANTHER" id="PTHR43466">
    <property type="entry name" value="2-OXO-4-HYDROXY-4-CARBOXY-5-UREIDOIMIDAZOLINE DECARBOXYLASE-RELATED"/>
    <property type="match status" value="1"/>
</dbReference>
<dbReference type="EC" id="4.1.1.97" evidence="3"/>
<protein>
    <recommendedName>
        <fullName evidence="3">2-oxo-4-hydroxy-4-carboxy-5-ureidoimidazoline decarboxylase</fullName>
        <ecNumber evidence="3">4.1.1.97</ecNumber>
    </recommendedName>
</protein>
<proteinExistence type="predicted"/>
<dbReference type="Gene3D" id="1.10.3330.10">
    <property type="entry name" value="Oxo-4-hydroxy-4-carboxy-5-ureidoimidazoline decarboxylase"/>
    <property type="match status" value="1"/>
</dbReference>
<evidence type="ECO:0000256" key="5">
    <source>
        <dbReference type="ARBA" id="ARBA00022793"/>
    </source>
</evidence>
<dbReference type="AlphaFoldDB" id="A0A921GN36"/>
<dbReference type="SUPFAM" id="SSF158694">
    <property type="entry name" value="UraD-Like"/>
    <property type="match status" value="1"/>
</dbReference>
<dbReference type="Proteomes" id="UP000775129">
    <property type="component" value="Unassembled WGS sequence"/>
</dbReference>
<dbReference type="GO" id="GO:0006144">
    <property type="term" value="P:purine nucleobase metabolic process"/>
    <property type="evidence" value="ECO:0007669"/>
    <property type="project" value="UniProtKB-KW"/>
</dbReference>
<dbReference type="PANTHER" id="PTHR43466:SF1">
    <property type="entry name" value="2-OXO-4-HYDROXY-4-CARBOXY-5-UREIDOIMIDAZOLINE DECARBOXYLASE-RELATED"/>
    <property type="match status" value="1"/>
</dbReference>
<dbReference type="Pfam" id="PF09349">
    <property type="entry name" value="OHCU_decarbox"/>
    <property type="match status" value="1"/>
</dbReference>